<dbReference type="EMBL" id="LN623525">
    <property type="protein sequence ID" value="CEG62421.1"/>
    <property type="molecule type" value="Genomic_DNA"/>
</dbReference>
<organism evidence="2">
    <name type="scientific">Staphylococcus saprophyticus</name>
    <dbReference type="NCBI Taxonomy" id="29385"/>
    <lineage>
        <taxon>Bacteria</taxon>
        <taxon>Bacillati</taxon>
        <taxon>Bacillota</taxon>
        <taxon>Bacilli</taxon>
        <taxon>Bacillales</taxon>
        <taxon>Staphylococcaceae</taxon>
        <taxon>Staphylococcus</taxon>
    </lineage>
</organism>
<reference evidence="2" key="1">
    <citation type="journal article" date="2017" name="Antimicrob. Agents Chemother.">
        <title>A Novel erm(44) Gene Variant from a Human Staphylococcus saprophyticus Isolate Confers Resistance to Macrolides and Lincosamides but Not Streptogramins.</title>
        <authorList>
            <person name="Strauss C."/>
            <person name="Hu Y."/>
            <person name="Coates A."/>
            <person name="Perreten V."/>
        </authorList>
    </citation>
    <scope>NUCLEOTIDE SEQUENCE</scope>
    <source>
        <strain evidence="2">N041</strain>
    </source>
</reference>
<dbReference type="AlphaFoldDB" id="A0A0K2W8W8"/>
<name>A0A0K2W8W8_STASA</name>
<protein>
    <submittedName>
        <fullName evidence="2">Uncharacterized protein</fullName>
    </submittedName>
</protein>
<accession>A0A0K2W8W8</accession>
<evidence type="ECO:0000256" key="1">
    <source>
        <dbReference type="SAM" id="MobiDB-lite"/>
    </source>
</evidence>
<sequence length="73" mass="8278">MKNSITRVRKIKAIIELIGSFTNPPEVTIPNAHIIVNIIPIKTKHPKHPLVRSTTAPEPHLGQRRQPLTMYHS</sequence>
<feature type="region of interest" description="Disordered" evidence="1">
    <location>
        <begin position="48"/>
        <end position="73"/>
    </location>
</feature>
<proteinExistence type="predicted"/>
<evidence type="ECO:0000313" key="2">
    <source>
        <dbReference type="EMBL" id="CEG62421.1"/>
    </source>
</evidence>